<dbReference type="GO" id="GO:0004636">
    <property type="term" value="F:phosphoribosyl-ATP diphosphatase activity"/>
    <property type="evidence" value="ECO:0007669"/>
    <property type="project" value="UniProtKB-EC"/>
</dbReference>
<sequence>APRSPGPSHRVRRARARAVRHPGPGQRRGPHARLHERRGAAPHAGDRGAAPLEPLARRALAQGSHVGQHAGRPRPALRLRRRRAARPGGSGRPGLSHRKAHLLPRRRPRADGARGAARARAHHRRAHRRVRRGLLHRPAAGRPAADRREGARGGRGGHARRPRGERRARGRGGRRRPLPPHGAAALARPHHGRCRGGAAWPSPL</sequence>
<gene>
    <name evidence="2" type="ORF">AVDCRST_MAG38-3086</name>
</gene>
<organism evidence="2">
    <name type="scientific">uncultured Solirubrobacteraceae bacterium</name>
    <dbReference type="NCBI Taxonomy" id="1162706"/>
    <lineage>
        <taxon>Bacteria</taxon>
        <taxon>Bacillati</taxon>
        <taxon>Actinomycetota</taxon>
        <taxon>Thermoleophilia</taxon>
        <taxon>Solirubrobacterales</taxon>
        <taxon>Solirubrobacteraceae</taxon>
        <taxon>environmental samples</taxon>
    </lineage>
</organism>
<feature type="compositionally biased region" description="Basic residues" evidence="1">
    <location>
        <begin position="95"/>
        <end position="108"/>
    </location>
</feature>
<evidence type="ECO:0000313" key="2">
    <source>
        <dbReference type="EMBL" id="CAA9498689.1"/>
    </source>
</evidence>
<evidence type="ECO:0000256" key="1">
    <source>
        <dbReference type="SAM" id="MobiDB-lite"/>
    </source>
</evidence>
<feature type="non-terminal residue" evidence="2">
    <location>
        <position position="1"/>
    </location>
</feature>
<dbReference type="EC" id="3.5.4.19" evidence="2"/>
<accession>A0A6J4SGW7</accession>
<keyword evidence="2" id="KW-0378">Hydrolase</keyword>
<feature type="non-terminal residue" evidence="2">
    <location>
        <position position="204"/>
    </location>
</feature>
<proteinExistence type="predicted"/>
<feature type="compositionally biased region" description="Basic residues" evidence="1">
    <location>
        <begin position="155"/>
        <end position="178"/>
    </location>
</feature>
<name>A0A6J4SGW7_9ACTN</name>
<feature type="compositionally biased region" description="Basic residues" evidence="1">
    <location>
        <begin position="9"/>
        <end position="20"/>
    </location>
</feature>
<dbReference type="EC" id="3.6.1.31" evidence="2"/>
<feature type="compositionally biased region" description="Basic residues" evidence="1">
    <location>
        <begin position="117"/>
        <end position="135"/>
    </location>
</feature>
<reference evidence="2" key="1">
    <citation type="submission" date="2020-02" db="EMBL/GenBank/DDBJ databases">
        <authorList>
            <person name="Meier V. D."/>
        </authorList>
    </citation>
    <scope>NUCLEOTIDE SEQUENCE</scope>
    <source>
        <strain evidence="2">AVDCRST_MAG38</strain>
    </source>
</reference>
<feature type="region of interest" description="Disordered" evidence="1">
    <location>
        <begin position="1"/>
        <end position="204"/>
    </location>
</feature>
<dbReference type="GO" id="GO:0004635">
    <property type="term" value="F:phosphoribosyl-AMP cyclohydrolase activity"/>
    <property type="evidence" value="ECO:0007669"/>
    <property type="project" value="UniProtKB-EC"/>
</dbReference>
<dbReference type="EMBL" id="CADCVJ010000250">
    <property type="protein sequence ID" value="CAA9498689.1"/>
    <property type="molecule type" value="Genomic_DNA"/>
</dbReference>
<protein>
    <submittedName>
        <fullName evidence="2">Phosphoribosyl-AMP cyclohydrolase / Phosphoribosyl-ATP pyrophosphatase</fullName>
        <ecNumber evidence="2">3.5.4.19</ecNumber>
        <ecNumber evidence="2">3.6.1.31</ecNumber>
    </submittedName>
</protein>
<feature type="compositionally biased region" description="Basic residues" evidence="1">
    <location>
        <begin position="71"/>
        <end position="85"/>
    </location>
</feature>
<feature type="compositionally biased region" description="Low complexity" evidence="1">
    <location>
        <begin position="49"/>
        <end position="61"/>
    </location>
</feature>
<dbReference type="AlphaFoldDB" id="A0A6J4SGW7"/>